<dbReference type="Pfam" id="PF00710">
    <property type="entry name" value="Asparaginase"/>
    <property type="match status" value="1"/>
</dbReference>
<dbReference type="InterPro" id="IPR036152">
    <property type="entry name" value="Asp/glu_Ase-like_sf"/>
</dbReference>
<dbReference type="SMART" id="SM00870">
    <property type="entry name" value="Asparaginase"/>
    <property type="match status" value="1"/>
</dbReference>
<dbReference type="InterPro" id="IPR040919">
    <property type="entry name" value="Asparaginase_C"/>
</dbReference>
<dbReference type="Gene3D" id="3.40.50.1170">
    <property type="entry name" value="L-asparaginase, N-terminal domain"/>
    <property type="match status" value="1"/>
</dbReference>
<keyword evidence="6" id="KW-1185">Reference proteome</keyword>
<accession>A0ABV7LBA7</accession>
<evidence type="ECO:0000256" key="2">
    <source>
        <dbReference type="PROSITE-ProRule" id="PRU10099"/>
    </source>
</evidence>
<dbReference type="PANTHER" id="PTHR11707:SF28">
    <property type="entry name" value="60 KDA LYSOPHOSPHOLIPASE"/>
    <property type="match status" value="1"/>
</dbReference>
<dbReference type="PIRSF" id="PIRSF001220">
    <property type="entry name" value="L-ASNase_gatD"/>
    <property type="match status" value="1"/>
</dbReference>
<dbReference type="PIRSF" id="PIRSF500176">
    <property type="entry name" value="L_ASNase"/>
    <property type="match status" value="1"/>
</dbReference>
<feature type="active site" evidence="2">
    <location>
        <position position="15"/>
    </location>
</feature>
<comment type="caution">
    <text evidence="5">The sequence shown here is derived from an EMBL/GenBank/DDBJ whole genome shotgun (WGS) entry which is preliminary data.</text>
</comment>
<protein>
    <submittedName>
        <fullName evidence="5">Asparaginase domain-containing protein</fullName>
        <ecNumber evidence="5">3.5.1.1</ecNumber>
    </submittedName>
</protein>
<dbReference type="EC" id="3.5.1.1" evidence="5"/>
<dbReference type="Pfam" id="PF17763">
    <property type="entry name" value="Asparaginase_C"/>
    <property type="match status" value="1"/>
</dbReference>
<name>A0ABV7LBA7_9HYPH</name>
<organism evidence="5 6">
    <name type="scientific">Camelimonas abortus</name>
    <dbReference type="NCBI Taxonomy" id="1017184"/>
    <lineage>
        <taxon>Bacteria</taxon>
        <taxon>Pseudomonadati</taxon>
        <taxon>Pseudomonadota</taxon>
        <taxon>Alphaproteobacteria</taxon>
        <taxon>Hyphomicrobiales</taxon>
        <taxon>Chelatococcaceae</taxon>
        <taxon>Camelimonas</taxon>
    </lineage>
</organism>
<dbReference type="InterPro" id="IPR006034">
    <property type="entry name" value="Asparaginase/glutaminase-like"/>
</dbReference>
<reference evidence="6" key="1">
    <citation type="journal article" date="2019" name="Int. J. Syst. Evol. Microbiol.">
        <title>The Global Catalogue of Microorganisms (GCM) 10K type strain sequencing project: providing services to taxonomists for standard genome sequencing and annotation.</title>
        <authorList>
            <consortium name="The Broad Institute Genomics Platform"/>
            <consortium name="The Broad Institute Genome Sequencing Center for Infectious Disease"/>
            <person name="Wu L."/>
            <person name="Ma J."/>
        </authorList>
    </citation>
    <scope>NUCLEOTIDE SEQUENCE [LARGE SCALE GENOMIC DNA]</scope>
    <source>
        <strain evidence="6">CCM 7941</strain>
    </source>
</reference>
<dbReference type="InterPro" id="IPR027474">
    <property type="entry name" value="L-asparaginase_N"/>
</dbReference>
<dbReference type="RefSeq" id="WP_376829929.1">
    <property type="nucleotide sequence ID" value="NZ_JBHLWR010000006.1"/>
</dbReference>
<dbReference type="SUPFAM" id="SSF53774">
    <property type="entry name" value="Glutaminase/Asparaginase"/>
    <property type="match status" value="1"/>
</dbReference>
<evidence type="ECO:0000256" key="1">
    <source>
        <dbReference type="ARBA" id="ARBA00010518"/>
    </source>
</evidence>
<gene>
    <name evidence="5" type="ORF">ACFOEX_02125</name>
</gene>
<sequence length="353" mass="34322">MTRRPAILLISTGGTIAMTARTEGAGVAPTLDAGALAAAAPGLAARAGIIPVAFARKASSSLTPEDVVAVAALVRARLTAGEADAAVVVQGTDTIEETAFVLALLLAPQLRVAVTGAMRPPEAPGADGPANLLAAAAAALAPEAAGLGPLVVLNDQIHAAALARKASTTLPSAFASPGAGPLGVVAEGEAWFALRPAAAPPTLDRLLGLPEGTALDRLAAGGDWPAVALLRVGLGDDGRLLAAAPSLGFAGVVLEGAGAGHVPAAMAGTVGAVAAVMPVILASRAGAGPVFSRTYGYPGSEIDLLGRGAIGAGMLDGLKARLLLQLLLRLGAGPEAVRAAFAAFARPGAAPGA</sequence>
<feature type="domain" description="L-asparaginase N-terminal" evidence="3">
    <location>
        <begin position="7"/>
        <end position="193"/>
    </location>
</feature>
<comment type="similarity">
    <text evidence="1">Belongs to the asparaginase 1 family.</text>
</comment>
<dbReference type="PROSITE" id="PS00144">
    <property type="entry name" value="ASN_GLN_ASE_1"/>
    <property type="match status" value="1"/>
</dbReference>
<dbReference type="Proteomes" id="UP001595536">
    <property type="component" value="Unassembled WGS sequence"/>
</dbReference>
<feature type="domain" description="Asparaginase/glutaminase C-terminal" evidence="4">
    <location>
        <begin position="227"/>
        <end position="341"/>
    </location>
</feature>
<evidence type="ECO:0000259" key="4">
    <source>
        <dbReference type="Pfam" id="PF17763"/>
    </source>
</evidence>
<dbReference type="PANTHER" id="PTHR11707">
    <property type="entry name" value="L-ASPARAGINASE"/>
    <property type="match status" value="1"/>
</dbReference>
<dbReference type="SFLD" id="SFLDS00057">
    <property type="entry name" value="Glutaminase/Asparaginase"/>
    <property type="match status" value="1"/>
</dbReference>
<dbReference type="GO" id="GO:0004067">
    <property type="term" value="F:asparaginase activity"/>
    <property type="evidence" value="ECO:0007669"/>
    <property type="project" value="UniProtKB-EC"/>
</dbReference>
<evidence type="ECO:0000259" key="3">
    <source>
        <dbReference type="Pfam" id="PF00710"/>
    </source>
</evidence>
<dbReference type="InterPro" id="IPR037152">
    <property type="entry name" value="L-asparaginase_N_sf"/>
</dbReference>
<keyword evidence="5" id="KW-0378">Hydrolase</keyword>
<dbReference type="EMBL" id="JBHRUV010000013">
    <property type="protein sequence ID" value="MFC3265157.1"/>
    <property type="molecule type" value="Genomic_DNA"/>
</dbReference>
<dbReference type="InterPro" id="IPR027473">
    <property type="entry name" value="L-asparaginase_C"/>
</dbReference>
<dbReference type="PRINTS" id="PR00139">
    <property type="entry name" value="ASNGLNASE"/>
</dbReference>
<evidence type="ECO:0000313" key="5">
    <source>
        <dbReference type="EMBL" id="MFC3265157.1"/>
    </source>
</evidence>
<evidence type="ECO:0000313" key="6">
    <source>
        <dbReference type="Proteomes" id="UP001595536"/>
    </source>
</evidence>
<proteinExistence type="inferred from homology"/>
<dbReference type="InterPro" id="IPR020827">
    <property type="entry name" value="Asparaginase/glutaminase_AS1"/>
</dbReference>
<dbReference type="Gene3D" id="3.40.50.40">
    <property type="match status" value="1"/>
</dbReference>
<dbReference type="PROSITE" id="PS51732">
    <property type="entry name" value="ASN_GLN_ASE_3"/>
    <property type="match status" value="1"/>
</dbReference>